<dbReference type="Pfam" id="PF13449">
    <property type="entry name" value="Phytase-like"/>
    <property type="match status" value="1"/>
</dbReference>
<dbReference type="PIRSF" id="PIRSF031900">
    <property type="entry name" value="UCP031900"/>
    <property type="match status" value="1"/>
</dbReference>
<feature type="domain" description="Phytase-like" evidence="1">
    <location>
        <begin position="68"/>
        <end position="311"/>
    </location>
</feature>
<dbReference type="AlphaFoldDB" id="A0A328BA11"/>
<dbReference type="InterPro" id="IPR027372">
    <property type="entry name" value="Phytase-like_dom"/>
</dbReference>
<dbReference type="Proteomes" id="UP000249524">
    <property type="component" value="Unassembled WGS sequence"/>
</dbReference>
<proteinExistence type="predicted"/>
<dbReference type="RefSeq" id="WP_111277668.1">
    <property type="nucleotide sequence ID" value="NZ_QFYS01000010.1"/>
</dbReference>
<keyword evidence="3" id="KW-1185">Reference proteome</keyword>
<organism evidence="2 3">
    <name type="scientific">Phenylobacterium kunshanense</name>
    <dbReference type="NCBI Taxonomy" id="1445034"/>
    <lineage>
        <taxon>Bacteria</taxon>
        <taxon>Pseudomonadati</taxon>
        <taxon>Pseudomonadota</taxon>
        <taxon>Alphaproteobacteria</taxon>
        <taxon>Caulobacterales</taxon>
        <taxon>Caulobacteraceae</taxon>
        <taxon>Phenylobacterium</taxon>
    </lineage>
</organism>
<dbReference type="InterPro" id="IPR014567">
    <property type="entry name" value="UCP031900"/>
</dbReference>
<comment type="caution">
    <text evidence="2">The sequence shown here is derived from an EMBL/GenBank/DDBJ whole genome shotgun (WGS) entry which is preliminary data.</text>
</comment>
<gene>
    <name evidence="2" type="ORF">DJ019_18065</name>
</gene>
<protein>
    <recommendedName>
        <fullName evidence="1">Phytase-like domain-containing protein</fullName>
    </recommendedName>
</protein>
<dbReference type="EMBL" id="QFYS01000010">
    <property type="protein sequence ID" value="RAK62766.1"/>
    <property type="molecule type" value="Genomic_DNA"/>
</dbReference>
<evidence type="ECO:0000313" key="2">
    <source>
        <dbReference type="EMBL" id="RAK62766.1"/>
    </source>
</evidence>
<dbReference type="PROSITE" id="PS51257">
    <property type="entry name" value="PROKAR_LIPOPROTEIN"/>
    <property type="match status" value="1"/>
</dbReference>
<name>A0A328BA11_9CAUL</name>
<dbReference type="OrthoDB" id="9798693at2"/>
<evidence type="ECO:0000313" key="3">
    <source>
        <dbReference type="Proteomes" id="UP000249524"/>
    </source>
</evidence>
<sequence>MRRLAGLAAVALWLTGCVTAPVAPLPKAPVPAGPAIAIETTPAEPTRTAFGAFVFAGGLVLTSAQTSRLHGLSDVVLGPGRTLTAVSDSGGDLVRMRLVLDRAGRLAGVDRATLSDQVNEAGRPLGGPEGDAEGLAVLANGDRLVSFEQVPRILLYPATGGPPRRAPAPTDIKGGNDGMEALGADPDAGPDAYIVGEEYTGRTWTCRVSAACAPGPTIPLTAPQAITSVKRLSGGRTAWLIRAFHYVGAYSVQRVRILDGSGAVVDELVLDSREVKDRLAPGSAFVDNFESLAAEERADGSVRFYLLSDDNLGANGQRTLLVAFDWTPSR</sequence>
<evidence type="ECO:0000259" key="1">
    <source>
        <dbReference type="Pfam" id="PF13449"/>
    </source>
</evidence>
<accession>A0A328BA11</accession>
<reference evidence="2 3" key="1">
    <citation type="submission" date="2018-05" db="EMBL/GenBank/DDBJ databases">
        <authorList>
            <person name="Lanie J.A."/>
            <person name="Ng W.-L."/>
            <person name="Kazmierczak K.M."/>
            <person name="Andrzejewski T.M."/>
            <person name="Davidsen T.M."/>
            <person name="Wayne K.J."/>
            <person name="Tettelin H."/>
            <person name="Glass J.I."/>
            <person name="Rusch D."/>
            <person name="Podicherti R."/>
            <person name="Tsui H.-C.T."/>
            <person name="Winkler M.E."/>
        </authorList>
    </citation>
    <scope>NUCLEOTIDE SEQUENCE [LARGE SCALE GENOMIC DNA]</scope>
    <source>
        <strain evidence="2 3">BUT-10</strain>
    </source>
</reference>